<name>A0A161YVV9_9GAMM</name>
<dbReference type="PATRIC" id="fig|1365257.3.peg.2457"/>
<organism evidence="1 2">
    <name type="scientific">Pseudoalteromonas luteoviolacea S4060-1</name>
    <dbReference type="NCBI Taxonomy" id="1365257"/>
    <lineage>
        <taxon>Bacteria</taxon>
        <taxon>Pseudomonadati</taxon>
        <taxon>Pseudomonadota</taxon>
        <taxon>Gammaproteobacteria</taxon>
        <taxon>Alteromonadales</taxon>
        <taxon>Pseudoalteromonadaceae</taxon>
        <taxon>Pseudoalteromonas</taxon>
    </lineage>
</organism>
<accession>A0A161YVV9</accession>
<dbReference type="EMBL" id="AUXX01000016">
    <property type="protein sequence ID" value="KZN66882.1"/>
    <property type="molecule type" value="Genomic_DNA"/>
</dbReference>
<evidence type="ECO:0000313" key="1">
    <source>
        <dbReference type="EMBL" id="KZN66882.1"/>
    </source>
</evidence>
<gene>
    <name evidence="1" type="ORF">N478_18820</name>
</gene>
<comment type="caution">
    <text evidence="1">The sequence shown here is derived from an EMBL/GenBank/DDBJ whole genome shotgun (WGS) entry which is preliminary data.</text>
</comment>
<dbReference type="RefSeq" id="WP_063381208.1">
    <property type="nucleotide sequence ID" value="NZ_AUXX01000016.1"/>
</dbReference>
<dbReference type="AlphaFoldDB" id="A0A161YVV9"/>
<dbReference type="Proteomes" id="UP000076661">
    <property type="component" value="Unassembled WGS sequence"/>
</dbReference>
<evidence type="ECO:0000313" key="2">
    <source>
        <dbReference type="Proteomes" id="UP000076661"/>
    </source>
</evidence>
<reference evidence="1 2" key="1">
    <citation type="submission" date="2013-07" db="EMBL/GenBank/DDBJ databases">
        <title>Comparative Genomic and Metabolomic Analysis of Twelve Strains of Pseudoalteromonas luteoviolacea.</title>
        <authorList>
            <person name="Vynne N.G."/>
            <person name="Mansson M."/>
            <person name="Gram L."/>
        </authorList>
    </citation>
    <scope>NUCLEOTIDE SEQUENCE [LARGE SCALE GENOMIC DNA]</scope>
    <source>
        <strain evidence="1 2">S4060-1</strain>
    </source>
</reference>
<proteinExistence type="predicted"/>
<sequence>MVMYKEKVTCVSALILFFSIYSKAVAFTQITLPESNAVELPKLLARTYILKLSGVRDKEKAQLWADETKRALASEQGQKLLALTKCLTPIVRVVQMQGPHTGPKPWYGVDIAIGTTKREMAKAQKLLTSIHADNQQSWILLASKKDLDGLTLRCQHN</sequence>
<protein>
    <submittedName>
        <fullName evidence="1">Uncharacterized protein</fullName>
    </submittedName>
</protein>